<gene>
    <name evidence="2" type="ORF">ABT39_MTgene823</name>
</gene>
<accession>A0A117NJ38</accession>
<keyword evidence="1" id="KW-0472">Membrane</keyword>
<feature type="transmembrane region" description="Helical" evidence="1">
    <location>
        <begin position="16"/>
        <end position="33"/>
    </location>
</feature>
<protein>
    <submittedName>
        <fullName evidence="2">Uncharacterized protein</fullName>
    </submittedName>
</protein>
<dbReference type="EMBL" id="LKAM01000001">
    <property type="protein sequence ID" value="KUM50977.1"/>
    <property type="molecule type" value="Genomic_DNA"/>
</dbReference>
<dbReference type="AlphaFoldDB" id="A0A117NJ38"/>
<name>A0A117NJ38_PICGL</name>
<reference evidence="2" key="1">
    <citation type="journal article" date="2015" name="Genome Biol. Evol.">
        <title>Organellar Genomes of White Spruce (Picea glauca): Assembly and Annotation.</title>
        <authorList>
            <person name="Jackman S.D."/>
            <person name="Warren R.L."/>
            <person name="Gibb E.A."/>
            <person name="Vandervalk B.P."/>
            <person name="Mohamadi H."/>
            <person name="Chu J."/>
            <person name="Raymond A."/>
            <person name="Pleasance S."/>
            <person name="Coope R."/>
            <person name="Wildung M.R."/>
            <person name="Ritland C.E."/>
            <person name="Bousquet J."/>
            <person name="Jones S.J."/>
            <person name="Bohlmann J."/>
            <person name="Birol I."/>
        </authorList>
    </citation>
    <scope>NUCLEOTIDE SEQUENCE [LARGE SCALE GENOMIC DNA]</scope>
    <source>
        <tissue evidence="2">Flushing bud</tissue>
    </source>
</reference>
<evidence type="ECO:0000313" key="2">
    <source>
        <dbReference type="EMBL" id="KUM50977.1"/>
    </source>
</evidence>
<proteinExistence type="predicted"/>
<keyword evidence="2" id="KW-0496">Mitochondrion</keyword>
<keyword evidence="1" id="KW-0812">Transmembrane</keyword>
<evidence type="ECO:0000256" key="1">
    <source>
        <dbReference type="SAM" id="Phobius"/>
    </source>
</evidence>
<organism evidence="2">
    <name type="scientific">Picea glauca</name>
    <name type="common">White spruce</name>
    <name type="synonym">Pinus glauca</name>
    <dbReference type="NCBI Taxonomy" id="3330"/>
    <lineage>
        <taxon>Eukaryota</taxon>
        <taxon>Viridiplantae</taxon>
        <taxon>Streptophyta</taxon>
        <taxon>Embryophyta</taxon>
        <taxon>Tracheophyta</taxon>
        <taxon>Spermatophyta</taxon>
        <taxon>Pinopsida</taxon>
        <taxon>Pinidae</taxon>
        <taxon>Conifers I</taxon>
        <taxon>Pinales</taxon>
        <taxon>Pinaceae</taxon>
        <taxon>Picea</taxon>
    </lineage>
</organism>
<keyword evidence="1" id="KW-1133">Transmembrane helix</keyword>
<geneLocation type="mitochondrion" evidence="2"/>
<sequence length="34" mass="3852">MVDHKEPMSILMDQPVMLLLVLTLWLGLEGMLLA</sequence>
<comment type="caution">
    <text evidence="2">The sequence shown here is derived from an EMBL/GenBank/DDBJ whole genome shotgun (WGS) entry which is preliminary data.</text>
</comment>